<feature type="transmembrane region" description="Helical" evidence="8">
    <location>
        <begin position="286"/>
        <end position="305"/>
    </location>
</feature>
<dbReference type="NCBIfam" id="TIGR01695">
    <property type="entry name" value="murJ_mviN"/>
    <property type="match status" value="1"/>
</dbReference>
<dbReference type="AlphaFoldDB" id="A0A6J6DTJ9"/>
<dbReference type="GO" id="GO:0005886">
    <property type="term" value="C:plasma membrane"/>
    <property type="evidence" value="ECO:0007669"/>
    <property type="project" value="UniProtKB-SubCell"/>
</dbReference>
<dbReference type="InterPro" id="IPR004268">
    <property type="entry name" value="MurJ"/>
</dbReference>
<evidence type="ECO:0000256" key="7">
    <source>
        <dbReference type="ARBA" id="ARBA00023136"/>
    </source>
</evidence>
<evidence type="ECO:0000313" key="9">
    <source>
        <dbReference type="EMBL" id="CAB4566806.1"/>
    </source>
</evidence>
<reference evidence="9" key="1">
    <citation type="submission" date="2020-05" db="EMBL/GenBank/DDBJ databases">
        <authorList>
            <person name="Chiriac C."/>
            <person name="Salcher M."/>
            <person name="Ghai R."/>
            <person name="Kavagutti S V."/>
        </authorList>
    </citation>
    <scope>NUCLEOTIDE SEQUENCE</scope>
</reference>
<sequence>MERVSKVLRNTGAMAIGTVISRVTGLLRTMVIVAALGFGPLADAYAIGNTLPNIIYILTVGGALNAVFIPQLVRRMKDDSDGGKAFTDRLLTATGLILFVITLITVLLAPWLVQIYLPTDWAEADKSATLLFARFLLPQIFFYGVFTLLSQVLNVRDKFVLPMYAPVVNNIVVIATGLVFLFTVRVNNANIISENSMVLLAVGTTLGIVLQAAILIPAIYRSGYKYKPRFDFKNSGLGKTSRLASWTVGLVLVNQIGYAAVTRIAATANDSSVNTVGVAAYQNAHLIMLLPHAILTVSLVTALLPSLARTAHAQDLAAVGVDIERALRMLSVLIIPISLMILAHGRDIMIALFARGNANFLQTGLSGMVLSAFALSLLPFTMFYLLSRAAYAKEDTKTPFYLTIAMNIVQLLVAAIFIATTTRTYWVAGLAVGYGVGYLVAAAGLYLVLRNELRLRLDLIAHVVIRLIIVTVPAVALSRVVVGVVDNWLLNNTWFALLQLIIGVLVAATAFIALNQFRPIKELSEIAALVRRNPNG</sequence>
<dbReference type="PANTHER" id="PTHR47019:SF1">
    <property type="entry name" value="LIPID II FLIPPASE MURJ"/>
    <property type="match status" value="1"/>
</dbReference>
<evidence type="ECO:0000256" key="5">
    <source>
        <dbReference type="ARBA" id="ARBA00022984"/>
    </source>
</evidence>
<name>A0A6J6DTJ9_9ZZZZ</name>
<feature type="transmembrane region" description="Helical" evidence="8">
    <location>
        <begin position="132"/>
        <end position="155"/>
    </location>
</feature>
<feature type="transmembrane region" description="Helical" evidence="8">
    <location>
        <begin position="459"/>
        <end position="482"/>
    </location>
</feature>
<accession>A0A6J6DTJ9</accession>
<dbReference type="GO" id="GO:0015648">
    <property type="term" value="F:lipid-linked peptidoglycan transporter activity"/>
    <property type="evidence" value="ECO:0007669"/>
    <property type="project" value="TreeGrafter"/>
</dbReference>
<feature type="transmembrane region" description="Helical" evidence="8">
    <location>
        <begin position="198"/>
        <end position="220"/>
    </location>
</feature>
<evidence type="ECO:0000256" key="8">
    <source>
        <dbReference type="SAM" id="Phobius"/>
    </source>
</evidence>
<evidence type="ECO:0000256" key="6">
    <source>
        <dbReference type="ARBA" id="ARBA00022989"/>
    </source>
</evidence>
<dbReference type="GO" id="GO:0008360">
    <property type="term" value="P:regulation of cell shape"/>
    <property type="evidence" value="ECO:0007669"/>
    <property type="project" value="UniProtKB-KW"/>
</dbReference>
<organism evidence="9">
    <name type="scientific">freshwater metagenome</name>
    <dbReference type="NCBI Taxonomy" id="449393"/>
    <lineage>
        <taxon>unclassified sequences</taxon>
        <taxon>metagenomes</taxon>
        <taxon>ecological metagenomes</taxon>
    </lineage>
</organism>
<evidence type="ECO:0000256" key="4">
    <source>
        <dbReference type="ARBA" id="ARBA00022960"/>
    </source>
</evidence>
<keyword evidence="7 8" id="KW-0472">Membrane</keyword>
<keyword evidence="5" id="KW-0573">Peptidoglycan synthesis</keyword>
<evidence type="ECO:0000256" key="3">
    <source>
        <dbReference type="ARBA" id="ARBA00022692"/>
    </source>
</evidence>
<comment type="subcellular location">
    <subcellularLocation>
        <location evidence="1">Cell membrane</location>
        <topology evidence="1">Multi-pass membrane protein</topology>
    </subcellularLocation>
</comment>
<feature type="transmembrane region" description="Helical" evidence="8">
    <location>
        <begin position="365"/>
        <end position="386"/>
    </location>
</feature>
<feature type="transmembrane region" description="Helical" evidence="8">
    <location>
        <begin position="398"/>
        <end position="419"/>
    </location>
</feature>
<keyword evidence="4" id="KW-0133">Cell shape</keyword>
<dbReference type="InterPro" id="IPR051050">
    <property type="entry name" value="Lipid_II_flippase_MurJ/MviN"/>
</dbReference>
<feature type="transmembrane region" description="Helical" evidence="8">
    <location>
        <begin position="425"/>
        <end position="447"/>
    </location>
</feature>
<feature type="transmembrane region" description="Helical" evidence="8">
    <location>
        <begin position="90"/>
        <end position="112"/>
    </location>
</feature>
<feature type="transmembrane region" description="Helical" evidence="8">
    <location>
        <begin position="12"/>
        <end position="38"/>
    </location>
</feature>
<dbReference type="EMBL" id="CAEZTT010000001">
    <property type="protein sequence ID" value="CAB4566806.1"/>
    <property type="molecule type" value="Genomic_DNA"/>
</dbReference>
<keyword evidence="6 8" id="KW-1133">Transmembrane helix</keyword>
<feature type="transmembrane region" description="Helical" evidence="8">
    <location>
        <begin position="50"/>
        <end position="69"/>
    </location>
</feature>
<feature type="transmembrane region" description="Helical" evidence="8">
    <location>
        <begin position="243"/>
        <end position="266"/>
    </location>
</feature>
<dbReference type="PRINTS" id="PR01806">
    <property type="entry name" value="VIRFACTRMVIN"/>
</dbReference>
<proteinExistence type="predicted"/>
<keyword evidence="3 8" id="KW-0812">Transmembrane</keyword>
<gene>
    <name evidence="9" type="ORF">UFOPK1726_00038</name>
</gene>
<feature type="transmembrane region" description="Helical" evidence="8">
    <location>
        <begin position="494"/>
        <end position="514"/>
    </location>
</feature>
<protein>
    <submittedName>
        <fullName evidence="9">Unannotated protein</fullName>
    </submittedName>
</protein>
<evidence type="ECO:0000256" key="1">
    <source>
        <dbReference type="ARBA" id="ARBA00004651"/>
    </source>
</evidence>
<feature type="transmembrane region" description="Helical" evidence="8">
    <location>
        <begin position="326"/>
        <end position="345"/>
    </location>
</feature>
<dbReference type="GO" id="GO:0034204">
    <property type="term" value="P:lipid translocation"/>
    <property type="evidence" value="ECO:0007669"/>
    <property type="project" value="TreeGrafter"/>
</dbReference>
<dbReference type="GO" id="GO:0009252">
    <property type="term" value="P:peptidoglycan biosynthetic process"/>
    <property type="evidence" value="ECO:0007669"/>
    <property type="project" value="UniProtKB-KW"/>
</dbReference>
<dbReference type="PANTHER" id="PTHR47019">
    <property type="entry name" value="LIPID II FLIPPASE MURJ"/>
    <property type="match status" value="1"/>
</dbReference>
<feature type="transmembrane region" description="Helical" evidence="8">
    <location>
        <begin position="167"/>
        <end position="186"/>
    </location>
</feature>
<evidence type="ECO:0000256" key="2">
    <source>
        <dbReference type="ARBA" id="ARBA00022475"/>
    </source>
</evidence>
<keyword evidence="2" id="KW-1003">Cell membrane</keyword>
<dbReference type="CDD" id="cd13123">
    <property type="entry name" value="MATE_MurJ_like"/>
    <property type="match status" value="1"/>
</dbReference>
<dbReference type="Pfam" id="PF03023">
    <property type="entry name" value="MurJ"/>
    <property type="match status" value="1"/>
</dbReference>